<dbReference type="InterPro" id="IPR008977">
    <property type="entry name" value="PHM/PNGase_F_dom_sf"/>
</dbReference>
<evidence type="ECO:0000256" key="6">
    <source>
        <dbReference type="ARBA" id="ARBA00023136"/>
    </source>
</evidence>
<dbReference type="GO" id="GO:0006589">
    <property type="term" value="P:octopamine biosynthetic process"/>
    <property type="evidence" value="ECO:0007669"/>
    <property type="project" value="TreeGrafter"/>
</dbReference>
<comment type="subcellular location">
    <subcellularLocation>
        <location evidence="2">Membrane</location>
    </subcellularLocation>
</comment>
<evidence type="ECO:0000256" key="4">
    <source>
        <dbReference type="ARBA" id="ARBA00022692"/>
    </source>
</evidence>
<keyword evidence="6" id="KW-0472">Membrane</keyword>
<dbReference type="PRINTS" id="PR00767">
    <property type="entry name" value="DBMONOXGNASE"/>
</dbReference>
<proteinExistence type="inferred from homology"/>
<evidence type="ECO:0000259" key="10">
    <source>
        <dbReference type="Pfam" id="PF03712"/>
    </source>
</evidence>
<dbReference type="AlphaFoldDB" id="A0A8K0P7L5"/>
<evidence type="ECO:0000313" key="11">
    <source>
        <dbReference type="EMBL" id="KAG8233749.1"/>
    </source>
</evidence>
<comment type="caution">
    <text evidence="11">The sequence shown here is derived from an EMBL/GenBank/DDBJ whole genome shotgun (WGS) entry which is preliminary data.</text>
</comment>
<dbReference type="EMBL" id="KZ308746">
    <property type="protein sequence ID" value="KAG8233749.1"/>
    <property type="molecule type" value="Genomic_DNA"/>
</dbReference>
<dbReference type="OrthoDB" id="129121at2759"/>
<keyword evidence="12" id="KW-1185">Reference proteome</keyword>
<comment type="similarity">
    <text evidence="3">Belongs to the copper type II ascorbate-dependent monooxygenase family.</text>
</comment>
<dbReference type="InterPro" id="IPR028460">
    <property type="entry name" value="Tbh/DBH"/>
</dbReference>
<feature type="domain" description="Copper type II ascorbate-dependent monooxygenase C-terminal" evidence="10">
    <location>
        <begin position="26"/>
        <end position="182"/>
    </location>
</feature>
<dbReference type="SUPFAM" id="SSF49742">
    <property type="entry name" value="PHM/PNGase F"/>
    <property type="match status" value="1"/>
</dbReference>
<dbReference type="Proteomes" id="UP000792457">
    <property type="component" value="Unassembled WGS sequence"/>
</dbReference>
<reference evidence="11" key="1">
    <citation type="submission" date="2013-04" db="EMBL/GenBank/DDBJ databases">
        <authorList>
            <person name="Qu J."/>
            <person name="Murali S.C."/>
            <person name="Bandaranaike D."/>
            <person name="Bellair M."/>
            <person name="Blankenburg K."/>
            <person name="Chao H."/>
            <person name="Dinh H."/>
            <person name="Doddapaneni H."/>
            <person name="Downs B."/>
            <person name="Dugan-Rocha S."/>
            <person name="Elkadiri S."/>
            <person name="Gnanaolivu R.D."/>
            <person name="Hernandez B."/>
            <person name="Javaid M."/>
            <person name="Jayaseelan J.C."/>
            <person name="Lee S."/>
            <person name="Li M."/>
            <person name="Ming W."/>
            <person name="Munidasa M."/>
            <person name="Muniz J."/>
            <person name="Nguyen L."/>
            <person name="Ongeri F."/>
            <person name="Osuji N."/>
            <person name="Pu L.-L."/>
            <person name="Puazo M."/>
            <person name="Qu C."/>
            <person name="Quiroz J."/>
            <person name="Raj R."/>
            <person name="Weissenberger G."/>
            <person name="Xin Y."/>
            <person name="Zou X."/>
            <person name="Han Y."/>
            <person name="Richards S."/>
            <person name="Worley K."/>
            <person name="Muzny D."/>
            <person name="Gibbs R."/>
        </authorList>
    </citation>
    <scope>NUCLEOTIDE SEQUENCE</scope>
    <source>
        <strain evidence="11">Sampled in the wild</strain>
    </source>
</reference>
<evidence type="ECO:0000256" key="2">
    <source>
        <dbReference type="ARBA" id="ARBA00004370"/>
    </source>
</evidence>
<dbReference type="GO" id="GO:0030667">
    <property type="term" value="C:secretory granule membrane"/>
    <property type="evidence" value="ECO:0007669"/>
    <property type="project" value="TreeGrafter"/>
</dbReference>
<keyword evidence="8" id="KW-0325">Glycoprotein</keyword>
<dbReference type="GO" id="GO:0042420">
    <property type="term" value="P:dopamine catabolic process"/>
    <property type="evidence" value="ECO:0007669"/>
    <property type="project" value="TreeGrafter"/>
</dbReference>
<dbReference type="GO" id="GO:0005507">
    <property type="term" value="F:copper ion binding"/>
    <property type="evidence" value="ECO:0007669"/>
    <property type="project" value="TreeGrafter"/>
</dbReference>
<gene>
    <name evidence="11" type="ORF">J437_LFUL003819</name>
</gene>
<dbReference type="GO" id="GO:0004500">
    <property type="term" value="F:dopamine beta-monooxygenase activity"/>
    <property type="evidence" value="ECO:0007669"/>
    <property type="project" value="InterPro"/>
</dbReference>
<comment type="cofactor">
    <cofactor evidence="1">
        <name>Cu(2+)</name>
        <dbReference type="ChEBI" id="CHEBI:29036"/>
    </cofactor>
</comment>
<evidence type="ECO:0000256" key="5">
    <source>
        <dbReference type="ARBA" id="ARBA00022989"/>
    </source>
</evidence>
<dbReference type="GO" id="GO:0005615">
    <property type="term" value="C:extracellular space"/>
    <property type="evidence" value="ECO:0007669"/>
    <property type="project" value="TreeGrafter"/>
</dbReference>
<reference evidence="11" key="2">
    <citation type="submission" date="2017-10" db="EMBL/GenBank/DDBJ databases">
        <title>Ladona fulva Genome sequencing and assembly.</title>
        <authorList>
            <person name="Murali S."/>
            <person name="Richards S."/>
            <person name="Bandaranaike D."/>
            <person name="Bellair M."/>
            <person name="Blankenburg K."/>
            <person name="Chao H."/>
            <person name="Dinh H."/>
            <person name="Doddapaneni H."/>
            <person name="Dugan-Rocha S."/>
            <person name="Elkadiri S."/>
            <person name="Gnanaolivu R."/>
            <person name="Hernandez B."/>
            <person name="Skinner E."/>
            <person name="Javaid M."/>
            <person name="Lee S."/>
            <person name="Li M."/>
            <person name="Ming W."/>
            <person name="Munidasa M."/>
            <person name="Muniz J."/>
            <person name="Nguyen L."/>
            <person name="Hughes D."/>
            <person name="Osuji N."/>
            <person name="Pu L.-L."/>
            <person name="Puazo M."/>
            <person name="Qu C."/>
            <person name="Quiroz J."/>
            <person name="Raj R."/>
            <person name="Weissenberger G."/>
            <person name="Xin Y."/>
            <person name="Zou X."/>
            <person name="Han Y."/>
            <person name="Worley K."/>
            <person name="Muzny D."/>
            <person name="Gibbs R."/>
        </authorList>
    </citation>
    <scope>NUCLEOTIDE SEQUENCE</scope>
    <source>
        <strain evidence="11">Sampled in the wild</strain>
    </source>
</reference>
<keyword evidence="7" id="KW-1015">Disulfide bond</keyword>
<evidence type="ECO:0000256" key="1">
    <source>
        <dbReference type="ARBA" id="ARBA00001973"/>
    </source>
</evidence>
<evidence type="ECO:0000256" key="7">
    <source>
        <dbReference type="ARBA" id="ARBA00023157"/>
    </source>
</evidence>
<feature type="region of interest" description="Disordered" evidence="9">
    <location>
        <begin position="251"/>
        <end position="281"/>
    </location>
</feature>
<dbReference type="PANTHER" id="PTHR10157:SF29">
    <property type="entry name" value="DOPAMINE BETA-HYDROXYLASE"/>
    <property type="match status" value="1"/>
</dbReference>
<organism evidence="11 12">
    <name type="scientific">Ladona fulva</name>
    <name type="common">Scarce chaser dragonfly</name>
    <name type="synonym">Libellula fulva</name>
    <dbReference type="NCBI Taxonomy" id="123851"/>
    <lineage>
        <taxon>Eukaryota</taxon>
        <taxon>Metazoa</taxon>
        <taxon>Ecdysozoa</taxon>
        <taxon>Arthropoda</taxon>
        <taxon>Hexapoda</taxon>
        <taxon>Insecta</taxon>
        <taxon>Pterygota</taxon>
        <taxon>Palaeoptera</taxon>
        <taxon>Odonata</taxon>
        <taxon>Epiprocta</taxon>
        <taxon>Anisoptera</taxon>
        <taxon>Libelluloidea</taxon>
        <taxon>Libellulidae</taxon>
        <taxon>Ladona</taxon>
    </lineage>
</organism>
<dbReference type="PANTHER" id="PTHR10157">
    <property type="entry name" value="DOPAMINE BETA HYDROXYLASE RELATED"/>
    <property type="match status" value="1"/>
</dbReference>
<dbReference type="InterPro" id="IPR014784">
    <property type="entry name" value="Cu2_ascorb_mOase-like_C"/>
</dbReference>
<accession>A0A8K0P7L5</accession>
<dbReference type="Gene3D" id="2.60.120.230">
    <property type="match status" value="1"/>
</dbReference>
<dbReference type="GO" id="GO:0042421">
    <property type="term" value="P:norepinephrine biosynthetic process"/>
    <property type="evidence" value="ECO:0007669"/>
    <property type="project" value="TreeGrafter"/>
</dbReference>
<feature type="compositionally biased region" description="Basic and acidic residues" evidence="9">
    <location>
        <begin position="270"/>
        <end position="281"/>
    </location>
</feature>
<evidence type="ECO:0000256" key="9">
    <source>
        <dbReference type="SAM" id="MobiDB-lite"/>
    </source>
</evidence>
<name>A0A8K0P7L5_LADFU</name>
<protein>
    <recommendedName>
        <fullName evidence="10">Copper type II ascorbate-dependent monooxygenase C-terminal domain-containing protein</fullName>
    </recommendedName>
</protein>
<keyword evidence="4" id="KW-0812">Transmembrane</keyword>
<sequence>MLKRIPSDWVDSSGVRLYISPKLRQYDGGVMELGLEYTDKMAIPPHQAEFELSGHCISECTAVAVPPDGIVVFASQLHTHLTGVRVLTRHFRDGRELPELNRDDHYSTHFQEIRLLKRRVTVLPGDALLTSCWYNSEDRDNITLGGFSISDEMCVNYIHYFPKISLEVCKSAISEASLKSYFRFLREHSIRGANRPTDENSKGVSDNYGSVRWSPLEASLLSKVYEETPLSMQCNRSDGRRFQGEWEGAPGIKVQIPLPPPTRPCEQYTAEDRRKRVSSDE</sequence>
<dbReference type="InterPro" id="IPR024548">
    <property type="entry name" value="Cu2_monoox_C"/>
</dbReference>
<dbReference type="Pfam" id="PF03712">
    <property type="entry name" value="Cu2_monoox_C"/>
    <property type="match status" value="1"/>
</dbReference>
<dbReference type="FunFam" id="2.60.120.230:FF:000001">
    <property type="entry name" value="Monooxygenase, DBH-like 1"/>
    <property type="match status" value="1"/>
</dbReference>
<keyword evidence="5" id="KW-1133">Transmembrane helix</keyword>
<evidence type="ECO:0000256" key="3">
    <source>
        <dbReference type="ARBA" id="ARBA00010676"/>
    </source>
</evidence>
<dbReference type="InterPro" id="IPR000945">
    <property type="entry name" value="DBH-like"/>
</dbReference>
<evidence type="ECO:0000313" key="12">
    <source>
        <dbReference type="Proteomes" id="UP000792457"/>
    </source>
</evidence>
<evidence type="ECO:0000256" key="8">
    <source>
        <dbReference type="ARBA" id="ARBA00023180"/>
    </source>
</evidence>